<evidence type="ECO:0000256" key="4">
    <source>
        <dbReference type="ARBA" id="ARBA00023136"/>
    </source>
</evidence>
<comment type="subcellular location">
    <subcellularLocation>
        <location evidence="1">Membrane</location>
        <topology evidence="1">Multi-pass membrane protein</topology>
    </subcellularLocation>
</comment>
<feature type="domain" description="Methylamine utilisation protein MauE" evidence="6">
    <location>
        <begin position="8"/>
        <end position="139"/>
    </location>
</feature>
<accession>A0ABV5K9R0</accession>
<name>A0ABV5K9R0_9ACTN</name>
<reference evidence="7 8" key="1">
    <citation type="submission" date="2024-09" db="EMBL/GenBank/DDBJ databases">
        <authorList>
            <person name="Sun Q."/>
            <person name="Mori K."/>
        </authorList>
    </citation>
    <scope>NUCLEOTIDE SEQUENCE [LARGE SCALE GENOMIC DNA]</scope>
    <source>
        <strain evidence="7 8">JCM 9626</strain>
    </source>
</reference>
<proteinExistence type="predicted"/>
<evidence type="ECO:0000313" key="8">
    <source>
        <dbReference type="Proteomes" id="UP001589750"/>
    </source>
</evidence>
<keyword evidence="8" id="KW-1185">Reference proteome</keyword>
<comment type="caution">
    <text evidence="7">The sequence shown here is derived from an EMBL/GenBank/DDBJ whole genome shotgun (WGS) entry which is preliminary data.</text>
</comment>
<evidence type="ECO:0000256" key="1">
    <source>
        <dbReference type="ARBA" id="ARBA00004141"/>
    </source>
</evidence>
<feature type="transmembrane region" description="Helical" evidence="5">
    <location>
        <begin position="5"/>
        <end position="24"/>
    </location>
</feature>
<keyword evidence="2 5" id="KW-0812">Transmembrane</keyword>
<sequence>MKRSAVGWVALVARLVVGGVWIWAGMAKLADPLGSVRAVQAYDLLPLSVVEPVGYALPAIEVVIGLALVVGVMSRGAAAISAVLFVGFVIGIASVWARGIEIDCGCFGGGGYDPDASSKYPYEIARDVALLAASLLVVWAGPGRLALDSVLFRRRTTTDLEHELDELDREPTPEGVD</sequence>
<feature type="transmembrane region" description="Helical" evidence="5">
    <location>
        <begin position="53"/>
        <end position="70"/>
    </location>
</feature>
<feature type="transmembrane region" description="Helical" evidence="5">
    <location>
        <begin position="77"/>
        <end position="97"/>
    </location>
</feature>
<evidence type="ECO:0000256" key="5">
    <source>
        <dbReference type="SAM" id="Phobius"/>
    </source>
</evidence>
<keyword evidence="4 5" id="KW-0472">Membrane</keyword>
<evidence type="ECO:0000256" key="2">
    <source>
        <dbReference type="ARBA" id="ARBA00022692"/>
    </source>
</evidence>
<dbReference type="RefSeq" id="WP_140007892.1">
    <property type="nucleotide sequence ID" value="NZ_JBHMDG010000012.1"/>
</dbReference>
<dbReference type="Proteomes" id="UP001589750">
    <property type="component" value="Unassembled WGS sequence"/>
</dbReference>
<dbReference type="EMBL" id="JBHMDG010000012">
    <property type="protein sequence ID" value="MFB9313481.1"/>
    <property type="molecule type" value="Genomic_DNA"/>
</dbReference>
<keyword evidence="3 5" id="KW-1133">Transmembrane helix</keyword>
<evidence type="ECO:0000256" key="3">
    <source>
        <dbReference type="ARBA" id="ARBA00022989"/>
    </source>
</evidence>
<evidence type="ECO:0000313" key="7">
    <source>
        <dbReference type="EMBL" id="MFB9313481.1"/>
    </source>
</evidence>
<gene>
    <name evidence="7" type="ORF">ACFFRI_10550</name>
</gene>
<dbReference type="InterPro" id="IPR009908">
    <property type="entry name" value="Methylamine_util_MauE"/>
</dbReference>
<protein>
    <submittedName>
        <fullName evidence="7">DoxX family protein</fullName>
    </submittedName>
</protein>
<organism evidence="7 8">
    <name type="scientific">Nocardioides plantarum</name>
    <dbReference type="NCBI Taxonomy" id="29299"/>
    <lineage>
        <taxon>Bacteria</taxon>
        <taxon>Bacillati</taxon>
        <taxon>Actinomycetota</taxon>
        <taxon>Actinomycetes</taxon>
        <taxon>Propionibacteriales</taxon>
        <taxon>Nocardioidaceae</taxon>
        <taxon>Nocardioides</taxon>
    </lineage>
</organism>
<dbReference type="Pfam" id="PF07291">
    <property type="entry name" value="MauE"/>
    <property type="match status" value="1"/>
</dbReference>
<evidence type="ECO:0000259" key="6">
    <source>
        <dbReference type="Pfam" id="PF07291"/>
    </source>
</evidence>
<feature type="transmembrane region" description="Helical" evidence="5">
    <location>
        <begin position="128"/>
        <end position="147"/>
    </location>
</feature>